<dbReference type="GO" id="GO:0012505">
    <property type="term" value="C:endomembrane system"/>
    <property type="evidence" value="ECO:0007669"/>
    <property type="project" value="UniProtKB-SubCell"/>
</dbReference>
<name>A0A542YPH6_9MICO</name>
<keyword evidence="10" id="KW-1185">Reference proteome</keyword>
<feature type="transmembrane region" description="Helical" evidence="7">
    <location>
        <begin position="405"/>
        <end position="429"/>
    </location>
</feature>
<dbReference type="EMBL" id="VFOP01000001">
    <property type="protein sequence ID" value="TQL49961.1"/>
    <property type="molecule type" value="Genomic_DNA"/>
</dbReference>
<feature type="transmembrane region" description="Helical" evidence="7">
    <location>
        <begin position="166"/>
        <end position="185"/>
    </location>
</feature>
<evidence type="ECO:0000256" key="2">
    <source>
        <dbReference type="ARBA" id="ARBA00022692"/>
    </source>
</evidence>
<feature type="region of interest" description="Disordered" evidence="6">
    <location>
        <begin position="371"/>
        <end position="390"/>
    </location>
</feature>
<sequence length="519" mass="52612">MSLTLHLGALWPVLAPTLGVALVLLVDVALPKLRQVHLGLAALALLGGAAATLPGLRLPAGDRLDAFCLPGGQCLYGATSLTSGLQLLALGAAGVVLALTWAEWNAEERGSGRTAVQVVLLLAATAGIVAVPAARDLGSLLVALELATLPTVGLVALERRRSRETVAVEGAVTLLITSLVSFALLAMGAALWVAATGTGLLTPAAAGAAVQAERTPLLVLAAVFALAGIGFKLSAVPFHAWTPPTYGAAPLPITVYLAGASKVAALGGLVVVVQALAGAADFTLVAVGIVAALSMTLGNVVALRQNDLIQLLAWSAIAQAGWMMLPLSAVSNRAVHAAAGYLAVYVVATLLAFTVVLAVGQAVRIRLGADEEEPDEATEPVARGSAGSAGHTLEDHRGLLRAHPWTATALAFALLTLAGLPPAVVGLVAKVVALRPVAGDGTWWLAVVAALNVALGIAVYLRWLAVLAARPPVDEHGLPVRSADDGIKVTESWSGPHPWVIGLLTALLVVGSISPVGIF</sequence>
<dbReference type="GO" id="GO:0016020">
    <property type="term" value="C:membrane"/>
    <property type="evidence" value="ECO:0007669"/>
    <property type="project" value="UniProtKB-SubCell"/>
</dbReference>
<dbReference type="OrthoDB" id="9811718at2"/>
<feature type="transmembrane region" description="Helical" evidence="7">
    <location>
        <begin position="308"/>
        <end position="330"/>
    </location>
</feature>
<dbReference type="InterPro" id="IPR001750">
    <property type="entry name" value="ND/Mrp_TM"/>
</dbReference>
<feature type="transmembrane region" description="Helical" evidence="7">
    <location>
        <begin position="6"/>
        <end position="26"/>
    </location>
</feature>
<dbReference type="Proteomes" id="UP000319516">
    <property type="component" value="Unassembled WGS sequence"/>
</dbReference>
<evidence type="ECO:0000256" key="7">
    <source>
        <dbReference type="SAM" id="Phobius"/>
    </source>
</evidence>
<keyword evidence="3 7" id="KW-1133">Transmembrane helix</keyword>
<evidence type="ECO:0000256" key="6">
    <source>
        <dbReference type="SAM" id="MobiDB-lite"/>
    </source>
</evidence>
<feature type="transmembrane region" description="Helical" evidence="7">
    <location>
        <begin position="499"/>
        <end position="518"/>
    </location>
</feature>
<dbReference type="RefSeq" id="WP_141784161.1">
    <property type="nucleotide sequence ID" value="NZ_BAAAIK010000004.1"/>
</dbReference>
<evidence type="ECO:0000256" key="4">
    <source>
        <dbReference type="ARBA" id="ARBA00023136"/>
    </source>
</evidence>
<feature type="transmembrane region" description="Helical" evidence="7">
    <location>
        <begin position="342"/>
        <end position="363"/>
    </location>
</feature>
<feature type="transmembrane region" description="Helical" evidence="7">
    <location>
        <begin position="284"/>
        <end position="302"/>
    </location>
</feature>
<comment type="subcellular location">
    <subcellularLocation>
        <location evidence="1">Endomembrane system</location>
        <topology evidence="1">Multi-pass membrane protein</topology>
    </subcellularLocation>
    <subcellularLocation>
        <location evidence="5">Membrane</location>
        <topology evidence="5">Multi-pass membrane protein</topology>
    </subcellularLocation>
</comment>
<dbReference type="Pfam" id="PF00361">
    <property type="entry name" value="Proton_antipo_M"/>
    <property type="match status" value="1"/>
</dbReference>
<keyword evidence="4 7" id="KW-0472">Membrane</keyword>
<evidence type="ECO:0000256" key="5">
    <source>
        <dbReference type="RuleBase" id="RU000320"/>
    </source>
</evidence>
<comment type="caution">
    <text evidence="9">The sequence shown here is derived from an EMBL/GenBank/DDBJ whole genome shotgun (WGS) entry which is preliminary data.</text>
</comment>
<keyword evidence="2 5" id="KW-0812">Transmembrane</keyword>
<organism evidence="9 10">
    <name type="scientific">Ornithinicoccus hortensis</name>
    <dbReference type="NCBI Taxonomy" id="82346"/>
    <lineage>
        <taxon>Bacteria</taxon>
        <taxon>Bacillati</taxon>
        <taxon>Actinomycetota</taxon>
        <taxon>Actinomycetes</taxon>
        <taxon>Micrococcales</taxon>
        <taxon>Intrasporangiaceae</taxon>
        <taxon>Ornithinicoccus</taxon>
    </lineage>
</organism>
<evidence type="ECO:0000259" key="8">
    <source>
        <dbReference type="Pfam" id="PF00361"/>
    </source>
</evidence>
<dbReference type="PANTHER" id="PTHR22773">
    <property type="entry name" value="NADH DEHYDROGENASE"/>
    <property type="match status" value="1"/>
</dbReference>
<evidence type="ECO:0000256" key="3">
    <source>
        <dbReference type="ARBA" id="ARBA00022989"/>
    </source>
</evidence>
<evidence type="ECO:0000313" key="10">
    <source>
        <dbReference type="Proteomes" id="UP000319516"/>
    </source>
</evidence>
<proteinExistence type="predicted"/>
<evidence type="ECO:0000313" key="9">
    <source>
        <dbReference type="EMBL" id="TQL49961.1"/>
    </source>
</evidence>
<feature type="transmembrane region" description="Helical" evidence="7">
    <location>
        <begin position="76"/>
        <end position="102"/>
    </location>
</feature>
<dbReference type="AlphaFoldDB" id="A0A542YPH6"/>
<feature type="transmembrane region" description="Helical" evidence="7">
    <location>
        <begin position="38"/>
        <end position="56"/>
    </location>
</feature>
<feature type="domain" description="NADH:quinone oxidoreductase/Mrp antiporter transmembrane" evidence="8">
    <location>
        <begin position="134"/>
        <end position="452"/>
    </location>
</feature>
<accession>A0A542YPH6</accession>
<evidence type="ECO:0000256" key="1">
    <source>
        <dbReference type="ARBA" id="ARBA00004127"/>
    </source>
</evidence>
<gene>
    <name evidence="9" type="ORF">FB467_1058</name>
</gene>
<feature type="transmembrane region" description="Helical" evidence="7">
    <location>
        <begin position="114"/>
        <end position="134"/>
    </location>
</feature>
<feature type="transmembrane region" description="Helical" evidence="7">
    <location>
        <begin position="253"/>
        <end position="277"/>
    </location>
</feature>
<reference evidence="9 10" key="1">
    <citation type="submission" date="2019-06" db="EMBL/GenBank/DDBJ databases">
        <title>Sequencing the genomes of 1000 actinobacteria strains.</title>
        <authorList>
            <person name="Klenk H.-P."/>
        </authorList>
    </citation>
    <scope>NUCLEOTIDE SEQUENCE [LARGE SCALE GENOMIC DNA]</scope>
    <source>
        <strain evidence="9 10">DSM 12335</strain>
    </source>
</reference>
<feature type="transmembrane region" description="Helical" evidence="7">
    <location>
        <begin position="441"/>
        <end position="463"/>
    </location>
</feature>
<protein>
    <submittedName>
        <fullName evidence="9">NADH-quinone oxidoreductase subunit N</fullName>
    </submittedName>
</protein>
<feature type="transmembrane region" description="Helical" evidence="7">
    <location>
        <begin position="217"/>
        <end position="241"/>
    </location>
</feature>